<dbReference type="InterPro" id="IPR021735">
    <property type="entry name" value="DUF3306"/>
</dbReference>
<feature type="region of interest" description="Disordered" evidence="1">
    <location>
        <begin position="1"/>
        <end position="64"/>
    </location>
</feature>
<evidence type="ECO:0000313" key="3">
    <source>
        <dbReference type="Proteomes" id="UP000252884"/>
    </source>
</evidence>
<dbReference type="Proteomes" id="UP000252884">
    <property type="component" value="Unassembled WGS sequence"/>
</dbReference>
<reference evidence="2 3" key="1">
    <citation type="submission" date="2018-07" db="EMBL/GenBank/DDBJ databases">
        <title>Genomic Encyclopedia of Type Strains, Phase IV (KMG-IV): sequencing the most valuable type-strain genomes for metagenomic binning, comparative biology and taxonomic classification.</title>
        <authorList>
            <person name="Goeker M."/>
        </authorList>
    </citation>
    <scope>NUCLEOTIDE SEQUENCE [LARGE SCALE GENOMIC DNA]</scope>
    <source>
        <strain evidence="2 3">DSM 21634</strain>
    </source>
</reference>
<accession>A0A368XLU6</accession>
<sequence>MAQDSGFLARWSQRKVQARQGGELPEMPAPLAAPAAAVVPAEAPPAAPEPATPPLPTLDDVTQLTGDSDFSRFVAPEVSGEVRNAALKKLFSDPHFNVMDGLDTYIDDYNKPDPLPAAMLRQMAQAAYLGLVSPETEPAQTGTPAAGLQLAPAAVMEPHDEDPDLRLQPLHDPGPPGPEPGTGGNAGGQC</sequence>
<dbReference type="RefSeq" id="WP_114470966.1">
    <property type="nucleotide sequence ID" value="NZ_QPJK01000009.1"/>
</dbReference>
<gene>
    <name evidence="2" type="ORF">DES41_109180</name>
</gene>
<feature type="compositionally biased region" description="Low complexity" evidence="1">
    <location>
        <begin position="29"/>
        <end position="41"/>
    </location>
</feature>
<dbReference type="Pfam" id="PF11748">
    <property type="entry name" value="DUF3306"/>
    <property type="match status" value="1"/>
</dbReference>
<dbReference type="AlphaFoldDB" id="A0A368XLU6"/>
<dbReference type="OrthoDB" id="8776025at2"/>
<name>A0A368XLU6_9BURK</name>
<evidence type="ECO:0000313" key="2">
    <source>
        <dbReference type="EMBL" id="RCW67457.1"/>
    </source>
</evidence>
<evidence type="ECO:0000256" key="1">
    <source>
        <dbReference type="SAM" id="MobiDB-lite"/>
    </source>
</evidence>
<dbReference type="EMBL" id="QPJK01000009">
    <property type="protein sequence ID" value="RCW67457.1"/>
    <property type="molecule type" value="Genomic_DNA"/>
</dbReference>
<feature type="compositionally biased region" description="Pro residues" evidence="1">
    <location>
        <begin position="42"/>
        <end position="56"/>
    </location>
</feature>
<proteinExistence type="predicted"/>
<keyword evidence="3" id="KW-1185">Reference proteome</keyword>
<protein>
    <submittedName>
        <fullName evidence="2">Uncharacterized protein DUF3306</fullName>
    </submittedName>
</protein>
<organism evidence="2 3">
    <name type="scientific">Pseudorhodoferax soli</name>
    <dbReference type="NCBI Taxonomy" id="545864"/>
    <lineage>
        <taxon>Bacteria</taxon>
        <taxon>Pseudomonadati</taxon>
        <taxon>Pseudomonadota</taxon>
        <taxon>Betaproteobacteria</taxon>
        <taxon>Burkholderiales</taxon>
        <taxon>Comamonadaceae</taxon>
    </lineage>
</organism>
<feature type="compositionally biased region" description="Gly residues" evidence="1">
    <location>
        <begin position="180"/>
        <end position="190"/>
    </location>
</feature>
<feature type="region of interest" description="Disordered" evidence="1">
    <location>
        <begin position="135"/>
        <end position="190"/>
    </location>
</feature>
<comment type="caution">
    <text evidence="2">The sequence shown here is derived from an EMBL/GenBank/DDBJ whole genome shotgun (WGS) entry which is preliminary data.</text>
</comment>